<keyword evidence="4" id="KW-1185">Reference proteome</keyword>
<dbReference type="Proteomes" id="UP000193228">
    <property type="component" value="Unassembled WGS sequence"/>
</dbReference>
<keyword evidence="1" id="KW-0812">Transmembrane</keyword>
<evidence type="ECO:0000313" key="3">
    <source>
        <dbReference type="EMBL" id="SMG11618.1"/>
    </source>
</evidence>
<feature type="transmembrane region" description="Helical" evidence="1">
    <location>
        <begin position="237"/>
        <end position="253"/>
    </location>
</feature>
<evidence type="ECO:0008006" key="5">
    <source>
        <dbReference type="Google" id="ProtNLM"/>
    </source>
</evidence>
<reference evidence="4" key="1">
    <citation type="submission" date="2017-04" db="EMBL/GenBank/DDBJ databases">
        <authorList>
            <person name="Varghese N."/>
            <person name="Submissions S."/>
        </authorList>
    </citation>
    <scope>NUCLEOTIDE SEQUENCE [LARGE SCALE GENOMIC DNA]</scope>
    <source>
        <strain evidence="4">LMG 29540</strain>
    </source>
</reference>
<organism evidence="3 4">
    <name type="scientific">Paraburkholderia susongensis</name>
    <dbReference type="NCBI Taxonomy" id="1515439"/>
    <lineage>
        <taxon>Bacteria</taxon>
        <taxon>Pseudomonadati</taxon>
        <taxon>Pseudomonadota</taxon>
        <taxon>Betaproteobacteria</taxon>
        <taxon>Burkholderiales</taxon>
        <taxon>Burkholderiaceae</taxon>
        <taxon>Paraburkholderia</taxon>
    </lineage>
</organism>
<dbReference type="AlphaFoldDB" id="A0A1X7IAW6"/>
<dbReference type="OrthoDB" id="9079702at2"/>
<evidence type="ECO:0000256" key="1">
    <source>
        <dbReference type="SAM" id="Phobius"/>
    </source>
</evidence>
<evidence type="ECO:0000256" key="2">
    <source>
        <dbReference type="SAM" id="SignalP"/>
    </source>
</evidence>
<keyword evidence="2" id="KW-0732">Signal</keyword>
<gene>
    <name evidence="3" type="ORF">SAMN06265784_101498</name>
</gene>
<name>A0A1X7IAW6_9BURK</name>
<accession>A0A1X7IAW6</accession>
<feature type="transmembrane region" description="Helical" evidence="1">
    <location>
        <begin position="259"/>
        <end position="278"/>
    </location>
</feature>
<protein>
    <recommendedName>
        <fullName evidence="5">DUF4105 domain-containing protein</fullName>
    </recommendedName>
</protein>
<dbReference type="RefSeq" id="WP_143808788.1">
    <property type="nucleotide sequence ID" value="NZ_FXAT01000001.1"/>
</dbReference>
<feature type="chain" id="PRO_5012936976" description="DUF4105 domain-containing protein" evidence="2">
    <location>
        <begin position="27"/>
        <end position="428"/>
    </location>
</feature>
<keyword evidence="1" id="KW-1133">Transmembrane helix</keyword>
<dbReference type="STRING" id="1515439.SAMN06265784_101498"/>
<sequence>MQKCVSRYLTVAVVLVTLCSNHPARAVTTTASTEPDIPAGDMCGPVQNRDVYALIASPGDSTFSVDSSRTEAGKLTCAWSALKAGTQEGSAADATLTLDLYHFANAARARAELRGFNVAPHAPHARTDDPDDEVIQLSPDMMAARHGENVAVARASVPQSISRRSSWNSQFEALTLTGAKAQLLAPPEPPGAASAAASPAAVPDAWRPPERRLPANSAMFVPVVHVIWLLTRWSFELVPVAILSSILICFIAVRLRRLALIWLVPLIVGYAFLNLAFGKSWGVALIDRFGIQAPATITGRFPTNDIYNNQNVVGYHVLIRSLDGAVVETTFRTDDFNVYPSRNATRYPASGDVFTVRYLHGYPDDFVIVSNDGSPWSNRLRCEALAVSAGQADQKVQFAPENPSFQQAAQAAHAALQSAGCQVDDDSN</sequence>
<dbReference type="EMBL" id="FXAT01000001">
    <property type="protein sequence ID" value="SMG11618.1"/>
    <property type="molecule type" value="Genomic_DNA"/>
</dbReference>
<evidence type="ECO:0000313" key="4">
    <source>
        <dbReference type="Proteomes" id="UP000193228"/>
    </source>
</evidence>
<feature type="signal peptide" evidence="2">
    <location>
        <begin position="1"/>
        <end position="26"/>
    </location>
</feature>
<proteinExistence type="predicted"/>
<keyword evidence="1" id="KW-0472">Membrane</keyword>